<proteinExistence type="predicted"/>
<evidence type="ECO:0000313" key="3">
    <source>
        <dbReference type="Proteomes" id="UP000177324"/>
    </source>
</evidence>
<feature type="transmembrane region" description="Helical" evidence="1">
    <location>
        <begin position="32"/>
        <end position="52"/>
    </location>
</feature>
<gene>
    <name evidence="2" type="ORF">A2784_01835</name>
</gene>
<evidence type="ECO:0000256" key="1">
    <source>
        <dbReference type="SAM" id="Phobius"/>
    </source>
</evidence>
<reference evidence="2 3" key="1">
    <citation type="journal article" date="2016" name="Nat. Commun.">
        <title>Thousands of microbial genomes shed light on interconnected biogeochemical processes in an aquifer system.</title>
        <authorList>
            <person name="Anantharaman K."/>
            <person name="Brown C.T."/>
            <person name="Hug L.A."/>
            <person name="Sharon I."/>
            <person name="Castelle C.J."/>
            <person name="Probst A.J."/>
            <person name="Thomas B.C."/>
            <person name="Singh A."/>
            <person name="Wilkins M.J."/>
            <person name="Karaoz U."/>
            <person name="Brodie E.L."/>
            <person name="Williams K.H."/>
            <person name="Hubbard S.S."/>
            <person name="Banfield J.F."/>
        </authorList>
    </citation>
    <scope>NUCLEOTIDE SEQUENCE [LARGE SCALE GENOMIC DNA]</scope>
</reference>
<feature type="transmembrane region" description="Helical" evidence="1">
    <location>
        <begin position="7"/>
        <end position="26"/>
    </location>
</feature>
<keyword evidence="1" id="KW-0472">Membrane</keyword>
<protein>
    <submittedName>
        <fullName evidence="2">Uncharacterized protein</fullName>
    </submittedName>
</protein>
<evidence type="ECO:0000313" key="2">
    <source>
        <dbReference type="EMBL" id="OGY17919.1"/>
    </source>
</evidence>
<organism evidence="2 3">
    <name type="scientific">Candidatus Chisholmbacteria bacterium RIFCSPHIGHO2_01_FULL_48_12</name>
    <dbReference type="NCBI Taxonomy" id="1797589"/>
    <lineage>
        <taxon>Bacteria</taxon>
        <taxon>Candidatus Chisholmiibacteriota</taxon>
    </lineage>
</organism>
<keyword evidence="1" id="KW-1133">Transmembrane helix</keyword>
<dbReference type="Proteomes" id="UP000177324">
    <property type="component" value="Unassembled WGS sequence"/>
</dbReference>
<dbReference type="STRING" id="1797589.A2784_01835"/>
<keyword evidence="1" id="KW-0812">Transmembrane</keyword>
<sequence>MKQLVHYLALVIILTLGFLALITFRYHPLRPVAIILTAAAYFVWGILHHLSLGTLHRQVVLEYFSLAILGGIIIATLL</sequence>
<dbReference type="EMBL" id="MHCH01000014">
    <property type="protein sequence ID" value="OGY17919.1"/>
    <property type="molecule type" value="Genomic_DNA"/>
</dbReference>
<comment type="caution">
    <text evidence="2">The sequence shown here is derived from an EMBL/GenBank/DDBJ whole genome shotgun (WGS) entry which is preliminary data.</text>
</comment>
<name>A0A1G1VR97_9BACT</name>
<accession>A0A1G1VR97</accession>
<feature type="transmembrane region" description="Helical" evidence="1">
    <location>
        <begin position="59"/>
        <end position="77"/>
    </location>
</feature>
<dbReference type="AlphaFoldDB" id="A0A1G1VR97"/>